<evidence type="ECO:0000256" key="1">
    <source>
        <dbReference type="SAM" id="MobiDB-lite"/>
    </source>
</evidence>
<evidence type="ECO:0000313" key="3">
    <source>
        <dbReference type="Proteomes" id="UP000242474"/>
    </source>
</evidence>
<organism evidence="2 3">
    <name type="scientific">Coemansia reversa (strain ATCC 12441 / NRRL 1564)</name>
    <dbReference type="NCBI Taxonomy" id="763665"/>
    <lineage>
        <taxon>Eukaryota</taxon>
        <taxon>Fungi</taxon>
        <taxon>Fungi incertae sedis</taxon>
        <taxon>Zoopagomycota</taxon>
        <taxon>Kickxellomycotina</taxon>
        <taxon>Kickxellomycetes</taxon>
        <taxon>Kickxellales</taxon>
        <taxon>Kickxellaceae</taxon>
        <taxon>Coemansia</taxon>
    </lineage>
</organism>
<feature type="region of interest" description="Disordered" evidence="1">
    <location>
        <begin position="65"/>
        <end position="90"/>
    </location>
</feature>
<sequence>MDYDESKLMIQNGLTNVSSHLMYGESEPTYGIVNESGKLVQEATSIEDPNLDLCSIADLMSTMDLDSDNPIDTSSDCRSDQTSGESPKQKLRPIVCNSFEELINGAINFNHRFSSSNPSTTEIIAKVGQLRNSVATILSTEGLSDVGRTQMCKIKTDLDELWNVLIPILDE</sequence>
<reference evidence="2 3" key="1">
    <citation type="journal article" date="2015" name="Genome Biol. Evol.">
        <title>Phylogenomic analyses indicate that early fungi evolved digesting cell walls of algal ancestors of land plants.</title>
        <authorList>
            <person name="Chang Y."/>
            <person name="Wang S."/>
            <person name="Sekimoto S."/>
            <person name="Aerts A.L."/>
            <person name="Choi C."/>
            <person name="Clum A."/>
            <person name="LaButti K.M."/>
            <person name="Lindquist E.A."/>
            <person name="Yee Ngan C."/>
            <person name="Ohm R.A."/>
            <person name="Salamov A.A."/>
            <person name="Grigoriev I.V."/>
            <person name="Spatafora J.W."/>
            <person name="Berbee M.L."/>
        </authorList>
    </citation>
    <scope>NUCLEOTIDE SEQUENCE [LARGE SCALE GENOMIC DNA]</scope>
    <source>
        <strain evidence="2 3">NRRL 1564</strain>
    </source>
</reference>
<proteinExistence type="predicted"/>
<name>A0A2G5BE61_COERN</name>
<dbReference type="AlphaFoldDB" id="A0A2G5BE61"/>
<dbReference type="EMBL" id="KZ303495">
    <property type="protein sequence ID" value="PIA17294.1"/>
    <property type="molecule type" value="Genomic_DNA"/>
</dbReference>
<dbReference type="Proteomes" id="UP000242474">
    <property type="component" value="Unassembled WGS sequence"/>
</dbReference>
<evidence type="ECO:0000313" key="2">
    <source>
        <dbReference type="EMBL" id="PIA17294.1"/>
    </source>
</evidence>
<accession>A0A2G5BE61</accession>
<gene>
    <name evidence="2" type="ORF">COEREDRAFT_86291</name>
</gene>
<feature type="compositionally biased region" description="Polar residues" evidence="1">
    <location>
        <begin position="70"/>
        <end position="86"/>
    </location>
</feature>
<keyword evidence="3" id="KW-1185">Reference proteome</keyword>
<protein>
    <submittedName>
        <fullName evidence="2">Uncharacterized protein</fullName>
    </submittedName>
</protein>